<protein>
    <submittedName>
        <fullName evidence="9">Cellulase family glycosylhydrolase</fullName>
    </submittedName>
</protein>
<dbReference type="EMBL" id="JAUQUB010000001">
    <property type="protein sequence ID" value="MDO7881406.1"/>
    <property type="molecule type" value="Genomic_DNA"/>
</dbReference>
<dbReference type="InterPro" id="IPR001547">
    <property type="entry name" value="Glyco_hydro_5"/>
</dbReference>
<evidence type="ECO:0000256" key="2">
    <source>
        <dbReference type="ARBA" id="ARBA00022801"/>
    </source>
</evidence>
<dbReference type="Pfam" id="PF00150">
    <property type="entry name" value="Cellulase"/>
    <property type="match status" value="1"/>
</dbReference>
<evidence type="ECO:0000313" key="9">
    <source>
        <dbReference type="EMBL" id="MDO7881406.1"/>
    </source>
</evidence>
<evidence type="ECO:0000256" key="1">
    <source>
        <dbReference type="ARBA" id="ARBA00005641"/>
    </source>
</evidence>
<dbReference type="Proteomes" id="UP001241072">
    <property type="component" value="Unassembled WGS sequence"/>
</dbReference>
<sequence length="515" mass="57841">MNPVPTVAFESRPASFDGFVRAQGARLVDGSGRELLLRGVGLGNWLLPEGYMWGFGPGAESPREIEALTRRLLGERDAAAFWHGFRTHFVAEADIALIAASGFDHVRLPINSRVIQADDGSPIEAGYDLIDRLIEWCREHRLWVLLDLHGAPGGQTGTNIDDSPNQLPELFLEPRYRDLTRRLWRDLATRYRDETVVLGYDLLNEPLPNEWQHSHAGELATLYRELTADIRAIDPDHLIVYEGAHWATNWDLFTEVWDENSLLQFHKYWSSPDTASLAAFLEARERLGLPIYMGEGGENTVEWIYTAFRLYESHGIGWNFWPWKKIATRTSPASIVPPVGWERVVASIADPEAISREEAREVFARLLDAMRIENCRWQPEIVSALLGDAPASIPAWGFGFRGAGESYSVAGGEPLAGIRETDAAGIRFAREGDNPLNPFQQSDGRPYRPEEELVVRLDRGDWLEFELDRPVPMRAMDARGAEAPVTVEPSARGIRVTATAPTDLARLTPDPRTTW</sequence>
<keyword evidence="10" id="KW-1185">Reference proteome</keyword>
<accession>A0ABT9BK76</accession>
<dbReference type="InterPro" id="IPR018087">
    <property type="entry name" value="Glyco_hydro_5_CS"/>
</dbReference>
<evidence type="ECO:0000256" key="3">
    <source>
        <dbReference type="ARBA" id="ARBA00023001"/>
    </source>
</evidence>
<keyword evidence="3" id="KW-0136">Cellulose degradation</keyword>
<comment type="similarity">
    <text evidence="1 7">Belongs to the glycosyl hydrolase 5 (cellulase A) family.</text>
</comment>
<evidence type="ECO:0000313" key="10">
    <source>
        <dbReference type="Proteomes" id="UP001241072"/>
    </source>
</evidence>
<dbReference type="SUPFAM" id="SSF51445">
    <property type="entry name" value="(Trans)glycosidases"/>
    <property type="match status" value="1"/>
</dbReference>
<evidence type="ECO:0000259" key="8">
    <source>
        <dbReference type="Pfam" id="PF00150"/>
    </source>
</evidence>
<dbReference type="InterPro" id="IPR017853">
    <property type="entry name" value="GH"/>
</dbReference>
<comment type="caution">
    <text evidence="9">The sequence shown here is derived from an EMBL/GenBank/DDBJ whole genome shotgun (WGS) entry which is preliminary data.</text>
</comment>
<dbReference type="RefSeq" id="WP_305001816.1">
    <property type="nucleotide sequence ID" value="NZ_JAUQUB010000001.1"/>
</dbReference>
<gene>
    <name evidence="9" type="ORF">Q5716_04105</name>
</gene>
<reference evidence="9 10" key="1">
    <citation type="submission" date="2023-07" db="EMBL/GenBank/DDBJ databases">
        <title>Protaetiibacter sp. nov WY-16 isolated from soil.</title>
        <authorList>
            <person name="Liu B."/>
            <person name="Wan Y."/>
        </authorList>
    </citation>
    <scope>NUCLEOTIDE SEQUENCE [LARGE SCALE GENOMIC DNA]</scope>
    <source>
        <strain evidence="9 10">WY-16</strain>
    </source>
</reference>
<keyword evidence="2 7" id="KW-0378">Hydrolase</keyword>
<keyword evidence="6" id="KW-0624">Polysaccharide degradation</keyword>
<evidence type="ECO:0000256" key="7">
    <source>
        <dbReference type="RuleBase" id="RU361153"/>
    </source>
</evidence>
<evidence type="ECO:0000256" key="4">
    <source>
        <dbReference type="ARBA" id="ARBA00023277"/>
    </source>
</evidence>
<dbReference type="InterPro" id="IPR050386">
    <property type="entry name" value="Glycosyl_hydrolase_5"/>
</dbReference>
<name>A0ABT9BK76_9MICO</name>
<keyword evidence="4" id="KW-0119">Carbohydrate metabolism</keyword>
<organism evidence="9 10">
    <name type="scientific">Antiquaquibacter soli</name>
    <dbReference type="NCBI Taxonomy" id="3064523"/>
    <lineage>
        <taxon>Bacteria</taxon>
        <taxon>Bacillati</taxon>
        <taxon>Actinomycetota</taxon>
        <taxon>Actinomycetes</taxon>
        <taxon>Micrococcales</taxon>
        <taxon>Microbacteriaceae</taxon>
        <taxon>Antiquaquibacter</taxon>
    </lineage>
</organism>
<dbReference type="PROSITE" id="PS00659">
    <property type="entry name" value="GLYCOSYL_HYDROL_F5"/>
    <property type="match status" value="1"/>
</dbReference>
<evidence type="ECO:0000256" key="5">
    <source>
        <dbReference type="ARBA" id="ARBA00023295"/>
    </source>
</evidence>
<dbReference type="Gene3D" id="3.20.20.80">
    <property type="entry name" value="Glycosidases"/>
    <property type="match status" value="1"/>
</dbReference>
<dbReference type="PANTHER" id="PTHR31297">
    <property type="entry name" value="GLUCAN ENDO-1,6-BETA-GLUCOSIDASE B"/>
    <property type="match status" value="1"/>
</dbReference>
<keyword evidence="5 7" id="KW-0326">Glycosidase</keyword>
<dbReference type="PANTHER" id="PTHR31297:SF41">
    <property type="entry name" value="ENDOGLUCANASE, PUTATIVE (AFU_ORTHOLOGUE AFUA_5G01830)-RELATED"/>
    <property type="match status" value="1"/>
</dbReference>
<proteinExistence type="inferred from homology"/>
<evidence type="ECO:0000256" key="6">
    <source>
        <dbReference type="ARBA" id="ARBA00023326"/>
    </source>
</evidence>
<feature type="domain" description="Glycoside hydrolase family 5" evidence="8">
    <location>
        <begin position="82"/>
        <end position="324"/>
    </location>
</feature>